<dbReference type="Proteomes" id="UP000236333">
    <property type="component" value="Unassembled WGS sequence"/>
</dbReference>
<accession>A0A2J7ZU63</accession>
<reference evidence="2 3" key="1">
    <citation type="journal article" date="2017" name="Mol. Biol. Evol.">
        <title>The 4-celled Tetrabaena socialis nuclear genome reveals the essential components for genetic control of cell number at the origin of multicellularity in the volvocine lineage.</title>
        <authorList>
            <person name="Featherston J."/>
            <person name="Arakaki Y."/>
            <person name="Hanschen E.R."/>
            <person name="Ferris P.J."/>
            <person name="Michod R.E."/>
            <person name="Olson B.J.S.C."/>
            <person name="Nozaki H."/>
            <person name="Durand P.M."/>
        </authorList>
    </citation>
    <scope>NUCLEOTIDE SEQUENCE [LARGE SCALE GENOMIC DNA]</scope>
    <source>
        <strain evidence="2 3">NIES-571</strain>
    </source>
</reference>
<proteinExistence type="predicted"/>
<evidence type="ECO:0000256" key="1">
    <source>
        <dbReference type="SAM" id="MobiDB-lite"/>
    </source>
</evidence>
<comment type="caution">
    <text evidence="2">The sequence shown here is derived from an EMBL/GenBank/DDBJ whole genome shotgun (WGS) entry which is preliminary data.</text>
</comment>
<evidence type="ECO:0000313" key="3">
    <source>
        <dbReference type="Proteomes" id="UP000236333"/>
    </source>
</evidence>
<dbReference type="EMBL" id="PGGS01000458">
    <property type="protein sequence ID" value="PNH03816.1"/>
    <property type="molecule type" value="Genomic_DNA"/>
</dbReference>
<sequence>MGGGETLGVGTRGRLVPMVHFVDERFAGLRRISMPFFLRPRPNADIIPPPYVLPPPLPTAAPAAAAGAAAAAASSPLQELARLYEFSAEAEAEAGTGTVQPGDSGGQAPGPQVAPGLRPGQGQGEGPGTLTQARFLDEVVFSKRPWGRGRHSRPDGGSYDY</sequence>
<name>A0A2J7ZU63_9CHLO</name>
<feature type="region of interest" description="Disordered" evidence="1">
    <location>
        <begin position="91"/>
        <end position="161"/>
    </location>
</feature>
<dbReference type="AlphaFoldDB" id="A0A2J7ZU63"/>
<gene>
    <name evidence="2" type="ORF">TSOC_010086</name>
</gene>
<evidence type="ECO:0000313" key="2">
    <source>
        <dbReference type="EMBL" id="PNH03816.1"/>
    </source>
</evidence>
<protein>
    <submittedName>
        <fullName evidence="2">Uncharacterized protein</fullName>
    </submittedName>
</protein>
<organism evidence="2 3">
    <name type="scientific">Tetrabaena socialis</name>
    <dbReference type="NCBI Taxonomy" id="47790"/>
    <lineage>
        <taxon>Eukaryota</taxon>
        <taxon>Viridiplantae</taxon>
        <taxon>Chlorophyta</taxon>
        <taxon>core chlorophytes</taxon>
        <taxon>Chlorophyceae</taxon>
        <taxon>CS clade</taxon>
        <taxon>Chlamydomonadales</taxon>
        <taxon>Tetrabaenaceae</taxon>
        <taxon>Tetrabaena</taxon>
    </lineage>
</organism>
<keyword evidence="3" id="KW-1185">Reference proteome</keyword>